<name>A0A6B0V817_IXORI</name>
<dbReference type="Pfam" id="PF13966">
    <property type="entry name" value="zf-RVT"/>
    <property type="match status" value="1"/>
</dbReference>
<dbReference type="InterPro" id="IPR026960">
    <property type="entry name" value="RVT-Znf"/>
</dbReference>
<sequence>MTRINVQRLHRVFAVFIWGSVWERCARTNLFRSVRSGGLGLSHLFIRQIVSRFMFLRDQNHYFLRTVMQVRLRNVLPNFVVSTSDVICAGPRGYLREVLLSFRILSVRFSFDYLSSVRRKKLYNDLVDVFLPVPLYRTLYSEGPGLDVLKRVKRMPVKPSIKSFFFKLHSGTLPVKPWLAAKGIYVPWSVNCLLCKKPETIEHVFIECWDAVFHWDILQRTIKKTLPINPRGIRFLPVENEGGVPSDMFMVLSLHSIWKTRMGVRHAEANVRPVRENFIESVAYIREVYRQLPEPPDWMSLLDECVSLKEF</sequence>
<protein>
    <submittedName>
        <fullName evidence="2">Putative tick transposon</fullName>
    </submittedName>
</protein>
<accession>A0A6B0V817</accession>
<reference evidence="2" key="1">
    <citation type="submission" date="2019-12" db="EMBL/GenBank/DDBJ databases">
        <title>An insight into the sialome of adult female Ixodes ricinus ticks feeding for 6 days.</title>
        <authorList>
            <person name="Perner J."/>
            <person name="Ribeiro J.M.C."/>
        </authorList>
    </citation>
    <scope>NUCLEOTIDE SEQUENCE</scope>
    <source>
        <strain evidence="2">Semi-engorged</strain>
        <tissue evidence="2">Salivary glands</tissue>
    </source>
</reference>
<proteinExistence type="predicted"/>
<dbReference type="EMBL" id="GIFC01016029">
    <property type="protein sequence ID" value="MXU98112.1"/>
    <property type="molecule type" value="Transcribed_RNA"/>
</dbReference>
<evidence type="ECO:0000313" key="2">
    <source>
        <dbReference type="EMBL" id="MXU98112.1"/>
    </source>
</evidence>
<feature type="domain" description="Reverse transcriptase zinc-binding" evidence="1">
    <location>
        <begin position="136"/>
        <end position="215"/>
    </location>
</feature>
<organism evidence="2">
    <name type="scientific">Ixodes ricinus</name>
    <name type="common">Common tick</name>
    <name type="synonym">Acarus ricinus</name>
    <dbReference type="NCBI Taxonomy" id="34613"/>
    <lineage>
        <taxon>Eukaryota</taxon>
        <taxon>Metazoa</taxon>
        <taxon>Ecdysozoa</taxon>
        <taxon>Arthropoda</taxon>
        <taxon>Chelicerata</taxon>
        <taxon>Arachnida</taxon>
        <taxon>Acari</taxon>
        <taxon>Parasitiformes</taxon>
        <taxon>Ixodida</taxon>
        <taxon>Ixodoidea</taxon>
        <taxon>Ixodidae</taxon>
        <taxon>Ixodinae</taxon>
        <taxon>Ixodes</taxon>
    </lineage>
</organism>
<evidence type="ECO:0000259" key="1">
    <source>
        <dbReference type="Pfam" id="PF13966"/>
    </source>
</evidence>
<dbReference type="AlphaFoldDB" id="A0A6B0V817"/>